<comment type="caution">
    <text evidence="1">The sequence shown here is derived from an EMBL/GenBank/DDBJ whole genome shotgun (WGS) entry which is preliminary data.</text>
</comment>
<dbReference type="EMBL" id="JAVIJF010000020">
    <property type="protein sequence ID" value="MDX8527796.1"/>
    <property type="molecule type" value="Genomic_DNA"/>
</dbReference>
<proteinExistence type="predicted"/>
<gene>
    <name evidence="1" type="ORF">RFM68_25185</name>
</gene>
<keyword evidence="2" id="KW-1185">Reference proteome</keyword>
<reference evidence="1 2" key="1">
    <citation type="submission" date="2023-08" db="EMBL/GenBank/DDBJ databases">
        <title>Implementing the SeqCode for naming new Mesorhizobium species isolated from Vachellia karroo root nodules.</title>
        <authorList>
            <person name="Van Lill M."/>
        </authorList>
    </citation>
    <scope>NUCLEOTIDE SEQUENCE [LARGE SCALE GENOMIC DNA]</scope>
    <source>
        <strain evidence="1 2">MSK 1335</strain>
    </source>
</reference>
<protein>
    <submittedName>
        <fullName evidence="1">Uncharacterized protein</fullName>
    </submittedName>
</protein>
<name>A0ABU4ZQW4_9HYPH</name>
<evidence type="ECO:0000313" key="1">
    <source>
        <dbReference type="EMBL" id="MDX8527796.1"/>
    </source>
</evidence>
<organism evidence="1 2">
    <name type="scientific">Mesorhizobium montanum</name>
    <dbReference type="NCBI Taxonomy" id="3072323"/>
    <lineage>
        <taxon>Bacteria</taxon>
        <taxon>Pseudomonadati</taxon>
        <taxon>Pseudomonadota</taxon>
        <taxon>Alphaproteobacteria</taxon>
        <taxon>Hyphomicrobiales</taxon>
        <taxon>Phyllobacteriaceae</taxon>
        <taxon>Mesorhizobium</taxon>
    </lineage>
</organism>
<dbReference type="Proteomes" id="UP001276840">
    <property type="component" value="Unassembled WGS sequence"/>
</dbReference>
<evidence type="ECO:0000313" key="2">
    <source>
        <dbReference type="Proteomes" id="UP001276840"/>
    </source>
</evidence>
<sequence>MSVAAKTVQTDFTLRRPLAAGQPVVHWRLGPIAEQRYDVADQPMKGEMDPFFFLTKHKNFIPHEYPCRTQFAAERRGKRPQVGAEFSSGRIWLPFASPRVDLSGFWFRPTVLGTWAETIIDAASAGEALLRLRTCGGAILFVNGGEAGWMAPYGRNLESAEDFRVALSAGRNDIRIWFDDLAERDARYYFQLDYLSGPAAAVALPIEVEGAVADAMEAALDDMRFERPAYDGGEVALVTGVALPRDAQVAVEIEGDFMSIEAPVRFAFELSAGQPRLPIADTEQLPSDFRHFKVTLTIGGHAASRVFGVEICHARRQGGAPETLAARIDEALSEVAGHAEADTVRALARLAKGQEGAETDAMISGVLPAIEDCHDCADFILVPLLWCRRAYGDRLDASLRGRVDKAILGYRYWMDEPGNDVQWYFSENHALLFHTAAYLAGGLLPEARFVRSGRSGREQSAVGAARVRAWLDHFETWEMAEFNSAPYFPIDLKGLCALYALAPDKDIADRAGKAVIRLLEIVARSAHHGMLTGAQGRSYEHTLRAARSLELSGICRMVWGKGNYGMRFHALPQLALCLRDHGLSIPAELAPIASVADDTAWEWSFAQGQDRFARLYHHKTRGHAMGSAAGYRWNQWGYQETVLHARLGGNADAQIWINHPGEVLQSGYGRPSYWGGSGTLPRVHQYRDLAVVSFSCSDEQPDFTHAWFPAGVFDTVRIDGQSALAQAGDAFAMLMTDVPLSQVTSGPTAGNELRAAGRKATWIVRLGDRNTDLPTLESWSDAFAGLSLHSGADGQFTVEDPEYGTVRFLADATIVAEGRTLDPASWTVRGEATRMKRRE</sequence>
<dbReference type="RefSeq" id="WP_320235742.1">
    <property type="nucleotide sequence ID" value="NZ_JAVIJF010000020.1"/>
</dbReference>
<accession>A0ABU4ZQW4</accession>